<keyword evidence="3" id="KW-0663">Pyridoxal phosphate</keyword>
<comment type="cofactor">
    <cofactor evidence="1">
        <name>pyridoxal 5'-phosphate</name>
        <dbReference type="ChEBI" id="CHEBI:597326"/>
    </cofactor>
</comment>
<dbReference type="PANTHER" id="PTHR48097:SF9">
    <property type="entry name" value="L-THREONINE ALDOLASE"/>
    <property type="match status" value="1"/>
</dbReference>
<dbReference type="InterPro" id="IPR015424">
    <property type="entry name" value="PyrdxlP-dep_Trfase"/>
</dbReference>
<accession>A0ABW5XLI4</accession>
<evidence type="ECO:0000259" key="4">
    <source>
        <dbReference type="Pfam" id="PF01212"/>
    </source>
</evidence>
<dbReference type="RefSeq" id="WP_377124068.1">
    <property type="nucleotide sequence ID" value="NZ_JBHUHN010000001.1"/>
</dbReference>
<dbReference type="InterPro" id="IPR001597">
    <property type="entry name" value="ArAA_b-elim_lyase/Thr_aldolase"/>
</dbReference>
<dbReference type="EMBL" id="JBHUON010000003">
    <property type="protein sequence ID" value="MFD2863992.1"/>
    <property type="molecule type" value="Genomic_DNA"/>
</dbReference>
<dbReference type="Gene3D" id="3.40.640.10">
    <property type="entry name" value="Type I PLP-dependent aspartate aminotransferase-like (Major domain)"/>
    <property type="match status" value="1"/>
</dbReference>
<protein>
    <submittedName>
        <fullName evidence="5">Threonine aldolase family protein</fullName>
    </submittedName>
</protein>
<proteinExistence type="inferred from homology"/>
<dbReference type="InterPro" id="IPR015421">
    <property type="entry name" value="PyrdxlP-dep_Trfase_major"/>
</dbReference>
<evidence type="ECO:0000256" key="2">
    <source>
        <dbReference type="ARBA" id="ARBA00006966"/>
    </source>
</evidence>
<comment type="similarity">
    <text evidence="2">Belongs to the threonine aldolase family.</text>
</comment>
<reference evidence="6" key="1">
    <citation type="journal article" date="2019" name="Int. J. Syst. Evol. Microbiol.">
        <title>The Global Catalogue of Microorganisms (GCM) 10K type strain sequencing project: providing services to taxonomists for standard genome sequencing and annotation.</title>
        <authorList>
            <consortium name="The Broad Institute Genomics Platform"/>
            <consortium name="The Broad Institute Genome Sequencing Center for Infectious Disease"/>
            <person name="Wu L."/>
            <person name="Ma J."/>
        </authorList>
    </citation>
    <scope>NUCLEOTIDE SEQUENCE [LARGE SCALE GENOMIC DNA]</scope>
    <source>
        <strain evidence="6">KCTC 52232</strain>
    </source>
</reference>
<dbReference type="Proteomes" id="UP001597601">
    <property type="component" value="Unassembled WGS sequence"/>
</dbReference>
<evidence type="ECO:0000256" key="3">
    <source>
        <dbReference type="ARBA" id="ARBA00022898"/>
    </source>
</evidence>
<sequence length="339" mass="36265">MITVDLRSDTVTKPTPGMLNAMFNAKVGDDVFGEDETVNALEEKAAAMFGMEAGIYCPSGTMTNQIAIKCFTQPLDELIADQTAHVYRYEGGGIAFNSAVSPRLLNGPRGILTADMIEPEINADNIHYPHTSLVVLENTVNKGGGSCYTLEQINPIAQLCRAKGLKLHLDGARVFNALAHTGDKAVGYGQYFDGISVCLSKGLGAPVGSVLLADKATIKYARRIRKVLGGGMRQAGFLAAAAIYALDNHVERLKTDHAHAAILAEALSKSSAVSQVLPVETNIVLFDTIDTAEAVLQKLAAQGIQAMSTDKHRIRFVLHLDVQPEQVEHVVKVIGSLAN</sequence>
<name>A0ABW5XLI4_9SPHI</name>
<dbReference type="PANTHER" id="PTHR48097">
    <property type="entry name" value="L-THREONINE ALDOLASE-RELATED"/>
    <property type="match status" value="1"/>
</dbReference>
<gene>
    <name evidence="5" type="ORF">ACFSYC_04760</name>
</gene>
<organism evidence="5 6">
    <name type="scientific">Mucilaginibacter antarcticus</name>
    <dbReference type="NCBI Taxonomy" id="1855725"/>
    <lineage>
        <taxon>Bacteria</taxon>
        <taxon>Pseudomonadati</taxon>
        <taxon>Bacteroidota</taxon>
        <taxon>Sphingobacteriia</taxon>
        <taxon>Sphingobacteriales</taxon>
        <taxon>Sphingobacteriaceae</taxon>
        <taxon>Mucilaginibacter</taxon>
    </lineage>
</organism>
<feature type="domain" description="Aromatic amino acid beta-eliminating lyase/threonine aldolase" evidence="4">
    <location>
        <begin position="5"/>
        <end position="287"/>
    </location>
</feature>
<keyword evidence="6" id="KW-1185">Reference proteome</keyword>
<dbReference type="NCBIfam" id="NF041359">
    <property type="entry name" value="GntG_guanitoxin"/>
    <property type="match status" value="1"/>
</dbReference>
<evidence type="ECO:0000313" key="5">
    <source>
        <dbReference type="EMBL" id="MFD2863992.1"/>
    </source>
</evidence>
<dbReference type="Pfam" id="PF01212">
    <property type="entry name" value="Beta_elim_lyase"/>
    <property type="match status" value="1"/>
</dbReference>
<dbReference type="InterPro" id="IPR015422">
    <property type="entry name" value="PyrdxlP-dep_Trfase_small"/>
</dbReference>
<dbReference type="PIRSF" id="PIRSF017617">
    <property type="entry name" value="Thr_aldolase"/>
    <property type="match status" value="1"/>
</dbReference>
<dbReference type="Gene3D" id="3.90.1150.10">
    <property type="entry name" value="Aspartate Aminotransferase, domain 1"/>
    <property type="match status" value="1"/>
</dbReference>
<dbReference type="SUPFAM" id="SSF53383">
    <property type="entry name" value="PLP-dependent transferases"/>
    <property type="match status" value="1"/>
</dbReference>
<evidence type="ECO:0000256" key="1">
    <source>
        <dbReference type="ARBA" id="ARBA00001933"/>
    </source>
</evidence>
<comment type="caution">
    <text evidence="5">The sequence shown here is derived from an EMBL/GenBank/DDBJ whole genome shotgun (WGS) entry which is preliminary data.</text>
</comment>
<evidence type="ECO:0000313" key="6">
    <source>
        <dbReference type="Proteomes" id="UP001597601"/>
    </source>
</evidence>
<dbReference type="InterPro" id="IPR023603">
    <property type="entry name" value="Low_specificity_L-TA-like"/>
</dbReference>